<dbReference type="SMART" id="SM00507">
    <property type="entry name" value="HNHc"/>
    <property type="match status" value="1"/>
</dbReference>
<feature type="domain" description="HNH nuclease" evidence="1">
    <location>
        <begin position="10"/>
        <end position="63"/>
    </location>
</feature>
<dbReference type="GO" id="GO:0004519">
    <property type="term" value="F:endonuclease activity"/>
    <property type="evidence" value="ECO:0007669"/>
    <property type="project" value="UniProtKB-KW"/>
</dbReference>
<proteinExistence type="predicted"/>
<protein>
    <submittedName>
        <fullName evidence="2">HNH endonuclease</fullName>
    </submittedName>
</protein>
<evidence type="ECO:0000313" key="3">
    <source>
        <dbReference type="Proteomes" id="UP000183047"/>
    </source>
</evidence>
<keyword evidence="2" id="KW-0540">Nuclease</keyword>
<dbReference type="InterPro" id="IPR052892">
    <property type="entry name" value="NA-targeting_endonuclease"/>
</dbReference>
<keyword evidence="2" id="KW-0378">Hydrolase</keyword>
<dbReference type="Proteomes" id="UP000183047">
    <property type="component" value="Unassembled WGS sequence"/>
</dbReference>
<dbReference type="PANTHER" id="PTHR33877">
    <property type="entry name" value="SLL1193 PROTEIN"/>
    <property type="match status" value="1"/>
</dbReference>
<evidence type="ECO:0000259" key="1">
    <source>
        <dbReference type="SMART" id="SM00507"/>
    </source>
</evidence>
<dbReference type="PANTHER" id="PTHR33877:SF1">
    <property type="entry name" value="TYPE IV METHYL-DIRECTED RESTRICTION ENZYME ECOKMCRA"/>
    <property type="match status" value="1"/>
</dbReference>
<dbReference type="EMBL" id="FMUR01000006">
    <property type="protein sequence ID" value="SCX98700.1"/>
    <property type="molecule type" value="Genomic_DNA"/>
</dbReference>
<dbReference type="CDD" id="cd00085">
    <property type="entry name" value="HNHc"/>
    <property type="match status" value="1"/>
</dbReference>
<dbReference type="Gene3D" id="1.10.30.50">
    <property type="match status" value="1"/>
</dbReference>
<accession>A0A1G5C8S1</accession>
<keyword evidence="2" id="KW-0255">Endonuclease</keyword>
<evidence type="ECO:0000313" key="2">
    <source>
        <dbReference type="EMBL" id="SCX98700.1"/>
    </source>
</evidence>
<gene>
    <name evidence="2" type="ORF">SAMN02910451_00974</name>
</gene>
<reference evidence="3" key="1">
    <citation type="submission" date="2016-10" db="EMBL/GenBank/DDBJ databases">
        <authorList>
            <person name="Varghese N."/>
            <person name="Submissions S."/>
        </authorList>
    </citation>
    <scope>NUCLEOTIDE SEQUENCE [LARGE SCALE GENOMIC DNA]</scope>
    <source>
        <strain evidence="3">XBD2006</strain>
    </source>
</reference>
<name>A0A1G5C8S1_9FIRM</name>
<dbReference type="GO" id="GO:0008270">
    <property type="term" value="F:zinc ion binding"/>
    <property type="evidence" value="ECO:0007669"/>
    <property type="project" value="InterPro"/>
</dbReference>
<sequence length="86" mass="9836">MRGQKQKKRNIKRIIHAKTGGVCAKCGKILLLEKTTIDHLIPKYRGGTDEISNLIPMCKHCNKQKGSRIVKRDEVPYLDPFYSIGR</sequence>
<dbReference type="RefSeq" id="WP_051199161.1">
    <property type="nucleotide sequence ID" value="NZ_FMUR01000006.1"/>
</dbReference>
<dbReference type="Pfam" id="PF01844">
    <property type="entry name" value="HNH"/>
    <property type="match status" value="1"/>
</dbReference>
<dbReference type="InterPro" id="IPR002711">
    <property type="entry name" value="HNH"/>
</dbReference>
<organism evidence="2 3">
    <name type="scientific">Butyrivibrio hungatei</name>
    <dbReference type="NCBI Taxonomy" id="185008"/>
    <lineage>
        <taxon>Bacteria</taxon>
        <taxon>Bacillati</taxon>
        <taxon>Bacillota</taxon>
        <taxon>Clostridia</taxon>
        <taxon>Lachnospirales</taxon>
        <taxon>Lachnospiraceae</taxon>
        <taxon>Butyrivibrio</taxon>
    </lineage>
</organism>
<dbReference type="AlphaFoldDB" id="A0A1G5C8S1"/>
<keyword evidence="3" id="KW-1185">Reference proteome</keyword>
<dbReference type="GO" id="GO:0003676">
    <property type="term" value="F:nucleic acid binding"/>
    <property type="evidence" value="ECO:0007669"/>
    <property type="project" value="InterPro"/>
</dbReference>
<dbReference type="InterPro" id="IPR003615">
    <property type="entry name" value="HNH_nuc"/>
</dbReference>